<dbReference type="GO" id="GO:0016407">
    <property type="term" value="F:acetyltransferase activity"/>
    <property type="evidence" value="ECO:0007669"/>
    <property type="project" value="InterPro"/>
</dbReference>
<evidence type="ECO:0000313" key="5">
    <source>
        <dbReference type="EMBL" id="KAK9843721.1"/>
    </source>
</evidence>
<dbReference type="PANTHER" id="PTHR23416">
    <property type="entry name" value="SIALIC ACID SYNTHASE-RELATED"/>
    <property type="match status" value="1"/>
</dbReference>
<evidence type="ECO:0000256" key="3">
    <source>
        <dbReference type="ARBA" id="ARBA00023315"/>
    </source>
</evidence>
<dbReference type="AlphaFoldDB" id="A0AAW1SC89"/>
<sequence length="186" mass="19953">MVAGRLYFASDPELVADRTAARKLHATYYADPSARILHRLLKTMDKEEPAFIEPPFTVDYGYNVTIGKGVYMNFNCCLLDCAPIIVGDNVLFGPNVQVYPPGHPQDPSFRDGLRGPEYAKPVTIGSDVWVGGGAIILGGVTVGEGATVGAGSVVTKDVPPWTVVAGNPARVIRRVERGDRSHSGIE</sequence>
<keyword evidence="6" id="KW-1185">Reference proteome</keyword>
<dbReference type="Proteomes" id="UP001445335">
    <property type="component" value="Unassembled WGS sequence"/>
</dbReference>
<proteinExistence type="inferred from homology"/>
<reference evidence="5 6" key="1">
    <citation type="journal article" date="2024" name="Nat. Commun.">
        <title>Phylogenomics reveals the evolutionary origins of lichenization in chlorophyte algae.</title>
        <authorList>
            <person name="Puginier C."/>
            <person name="Libourel C."/>
            <person name="Otte J."/>
            <person name="Skaloud P."/>
            <person name="Haon M."/>
            <person name="Grisel S."/>
            <person name="Petersen M."/>
            <person name="Berrin J.G."/>
            <person name="Delaux P.M."/>
            <person name="Dal Grande F."/>
            <person name="Keller J."/>
        </authorList>
    </citation>
    <scope>NUCLEOTIDE SEQUENCE [LARGE SCALE GENOMIC DNA]</scope>
    <source>
        <strain evidence="5 6">SAG 245.80</strain>
    </source>
</reference>
<accession>A0AAW1SC89</accession>
<dbReference type="EMBL" id="JALJOU010000005">
    <property type="protein sequence ID" value="KAK9843721.1"/>
    <property type="molecule type" value="Genomic_DNA"/>
</dbReference>
<evidence type="ECO:0000259" key="4">
    <source>
        <dbReference type="SMART" id="SM01266"/>
    </source>
</evidence>
<evidence type="ECO:0000256" key="2">
    <source>
        <dbReference type="ARBA" id="ARBA00022679"/>
    </source>
</evidence>
<comment type="similarity">
    <text evidence="1">Belongs to the transferase hexapeptide repeat family.</text>
</comment>
<dbReference type="Pfam" id="PF12464">
    <property type="entry name" value="Mac"/>
    <property type="match status" value="1"/>
</dbReference>
<keyword evidence="2" id="KW-0808">Transferase</keyword>
<dbReference type="InterPro" id="IPR018357">
    <property type="entry name" value="Hexapep_transf_CS"/>
</dbReference>
<evidence type="ECO:0000256" key="1">
    <source>
        <dbReference type="ARBA" id="ARBA00007274"/>
    </source>
</evidence>
<organism evidence="5 6">
    <name type="scientific">Elliptochloris bilobata</name>
    <dbReference type="NCBI Taxonomy" id="381761"/>
    <lineage>
        <taxon>Eukaryota</taxon>
        <taxon>Viridiplantae</taxon>
        <taxon>Chlorophyta</taxon>
        <taxon>core chlorophytes</taxon>
        <taxon>Trebouxiophyceae</taxon>
        <taxon>Trebouxiophyceae incertae sedis</taxon>
        <taxon>Elliptochloris clade</taxon>
        <taxon>Elliptochloris</taxon>
    </lineage>
</organism>
<dbReference type="PROSITE" id="PS00101">
    <property type="entry name" value="HEXAPEP_TRANSFERASES"/>
    <property type="match status" value="1"/>
</dbReference>
<dbReference type="CDD" id="cd03357">
    <property type="entry name" value="LbH_MAT_GAT"/>
    <property type="match status" value="1"/>
</dbReference>
<evidence type="ECO:0000313" key="6">
    <source>
        <dbReference type="Proteomes" id="UP001445335"/>
    </source>
</evidence>
<dbReference type="Gene3D" id="2.160.10.10">
    <property type="entry name" value="Hexapeptide repeat proteins"/>
    <property type="match status" value="1"/>
</dbReference>
<dbReference type="FunFam" id="2.160.10.10:FF:000025">
    <property type="entry name" value="Hexapeptide-repeat containing-acetyltransferase"/>
    <property type="match status" value="1"/>
</dbReference>
<protein>
    <recommendedName>
        <fullName evidence="4">Maltose/galactoside acetyltransferase domain-containing protein</fullName>
    </recommendedName>
</protein>
<name>A0AAW1SC89_9CHLO</name>
<keyword evidence="3" id="KW-0012">Acyltransferase</keyword>
<dbReference type="SUPFAM" id="SSF51161">
    <property type="entry name" value="Trimeric LpxA-like enzymes"/>
    <property type="match status" value="1"/>
</dbReference>
<gene>
    <name evidence="5" type="ORF">WJX81_003605</name>
</gene>
<feature type="domain" description="Maltose/galactoside acetyltransferase" evidence="4">
    <location>
        <begin position="1"/>
        <end position="46"/>
    </location>
</feature>
<dbReference type="InterPro" id="IPR001451">
    <property type="entry name" value="Hexapep"/>
</dbReference>
<dbReference type="SMART" id="SM01266">
    <property type="entry name" value="Mac"/>
    <property type="match status" value="1"/>
</dbReference>
<comment type="caution">
    <text evidence="5">The sequence shown here is derived from an EMBL/GenBank/DDBJ whole genome shotgun (WGS) entry which is preliminary data.</text>
</comment>
<dbReference type="Pfam" id="PF00132">
    <property type="entry name" value="Hexapep"/>
    <property type="match status" value="1"/>
</dbReference>
<dbReference type="InterPro" id="IPR011004">
    <property type="entry name" value="Trimer_LpxA-like_sf"/>
</dbReference>
<dbReference type="PANTHER" id="PTHR23416:SF23">
    <property type="entry name" value="ACETYLTRANSFERASE C18B11.09C-RELATED"/>
    <property type="match status" value="1"/>
</dbReference>
<dbReference type="GO" id="GO:0008374">
    <property type="term" value="F:O-acyltransferase activity"/>
    <property type="evidence" value="ECO:0007669"/>
    <property type="project" value="TreeGrafter"/>
</dbReference>
<dbReference type="InterPro" id="IPR024688">
    <property type="entry name" value="Mac_dom"/>
</dbReference>
<dbReference type="InterPro" id="IPR051159">
    <property type="entry name" value="Hexapeptide_acetyltransf"/>
</dbReference>